<dbReference type="EMBL" id="CP116423">
    <property type="protein sequence ID" value="WCE69644.1"/>
    <property type="molecule type" value="Genomic_DNA"/>
</dbReference>
<dbReference type="Pfam" id="PF06676">
    <property type="entry name" value="DUF1178"/>
    <property type="match status" value="1"/>
</dbReference>
<feature type="compositionally biased region" description="Low complexity" evidence="1">
    <location>
        <begin position="58"/>
        <end position="77"/>
    </location>
</feature>
<name>A0AAX3LLP9_9RHOB</name>
<dbReference type="AlphaFoldDB" id="A0AAX3LLP9"/>
<reference evidence="2" key="1">
    <citation type="submission" date="2023-01" db="EMBL/GenBank/DDBJ databases">
        <title>Comparative genomic analysis of cold water coral derived Sulfitobacter faviae: insights into their metabolism and habitat adaptation.</title>
        <authorList>
            <person name="Guo Y."/>
            <person name="Lin S."/>
            <person name="Huang Z."/>
            <person name="Tang K."/>
            <person name="Wang X."/>
        </authorList>
    </citation>
    <scope>NUCLEOTIDE SEQUENCE</scope>
    <source>
        <strain evidence="2">SCSIO W_1865</strain>
    </source>
</reference>
<dbReference type="Proteomes" id="UP001210770">
    <property type="component" value="Chromosome"/>
</dbReference>
<accession>A0AAX3LLP9</accession>
<gene>
    <name evidence="2" type="ORF">PL336_12645</name>
</gene>
<evidence type="ECO:0000313" key="3">
    <source>
        <dbReference type="Proteomes" id="UP001210770"/>
    </source>
</evidence>
<dbReference type="PIRSF" id="PIRSF032131">
    <property type="entry name" value="UCP032131"/>
    <property type="match status" value="1"/>
</dbReference>
<sequence>MIRYALKCEAGHGFESWFQSAAAFDSLARAGHLSCAVCGSTEVSKSLMAPRVTSGGSAPAAPEAAEKPQPAETPAPALSNPASDVEKALTALRKKVESTSDYVGKNFVREARDMHAGRTPERPIYGEARLDQARELVAEGVPLMPLPFKPKRQLS</sequence>
<organism evidence="2 3">
    <name type="scientific">Sulfitobacter faviae</name>
    <dbReference type="NCBI Taxonomy" id="1775881"/>
    <lineage>
        <taxon>Bacteria</taxon>
        <taxon>Pseudomonadati</taxon>
        <taxon>Pseudomonadota</taxon>
        <taxon>Alphaproteobacteria</taxon>
        <taxon>Rhodobacterales</taxon>
        <taxon>Roseobacteraceae</taxon>
        <taxon>Sulfitobacter</taxon>
    </lineage>
</organism>
<evidence type="ECO:0000256" key="1">
    <source>
        <dbReference type="SAM" id="MobiDB-lite"/>
    </source>
</evidence>
<evidence type="ECO:0000313" key="2">
    <source>
        <dbReference type="EMBL" id="WCE69644.1"/>
    </source>
</evidence>
<proteinExistence type="predicted"/>
<protein>
    <submittedName>
        <fullName evidence="2">DUF1178 family protein</fullName>
    </submittedName>
</protein>
<feature type="region of interest" description="Disordered" evidence="1">
    <location>
        <begin position="49"/>
        <end position="84"/>
    </location>
</feature>
<dbReference type="RefSeq" id="WP_271688003.1">
    <property type="nucleotide sequence ID" value="NZ_CP116423.1"/>
</dbReference>
<dbReference type="InterPro" id="IPR009562">
    <property type="entry name" value="DUF1178"/>
</dbReference>